<dbReference type="EMBL" id="LS991951">
    <property type="protein sequence ID" value="SYV97945.1"/>
    <property type="molecule type" value="Genomic_DNA"/>
</dbReference>
<organism evidence="3 4">
    <name type="scientific">Mycoplasmopsis edwardii</name>
    <dbReference type="NCBI Taxonomy" id="53558"/>
    <lineage>
        <taxon>Bacteria</taxon>
        <taxon>Bacillati</taxon>
        <taxon>Mycoplasmatota</taxon>
        <taxon>Mycoplasmoidales</taxon>
        <taxon>Metamycoplasmataceae</taxon>
        <taxon>Mycoplasmopsis</taxon>
    </lineage>
</organism>
<evidence type="ECO:0000313" key="3">
    <source>
        <dbReference type="EMBL" id="SYV97945.1"/>
    </source>
</evidence>
<comment type="subcellular location">
    <subcellularLocation>
        <location evidence="1">Membrane</location>
        <topology evidence="1">Multi-pass membrane protein</topology>
    </subcellularLocation>
</comment>
<reference evidence="4" key="1">
    <citation type="submission" date="2018-06" db="EMBL/GenBank/DDBJ databases">
        <authorList>
            <consortium name="Pathogen Informatics"/>
        </authorList>
    </citation>
    <scope>NUCLEOTIDE SEQUENCE [LARGE SCALE GENOMIC DNA]</scope>
    <source>
        <strain evidence="4">NCTC10132</strain>
    </source>
</reference>
<keyword evidence="1" id="KW-0472">Membrane</keyword>
<proteinExistence type="inferred from homology"/>
<comment type="similarity">
    <text evidence="1">Belongs to the OXA1/ALB3/YidC family.</text>
</comment>
<feature type="domain" description="Membrane insertase YidC/Oxa/ALB C-terminal" evidence="2">
    <location>
        <begin position="8"/>
        <end position="66"/>
    </location>
</feature>
<dbReference type="Proteomes" id="UP000257559">
    <property type="component" value="Chromosome"/>
</dbReference>
<evidence type="ECO:0000259" key="2">
    <source>
        <dbReference type="Pfam" id="PF02096"/>
    </source>
</evidence>
<evidence type="ECO:0000313" key="4">
    <source>
        <dbReference type="Proteomes" id="UP000257559"/>
    </source>
</evidence>
<accession>A0A3B0PTN1</accession>
<keyword evidence="1" id="KW-0812">Transmembrane</keyword>
<sequence length="66" mass="7650">MMQSIQEGLKSKKAAIEAKYAGFENNKAMKMKKNQEIQALYSKYNINPLDQFANLLLSMPIFFAMW</sequence>
<keyword evidence="4" id="KW-1185">Reference proteome</keyword>
<dbReference type="KEGG" id="medw:NCTC10132_01317"/>
<dbReference type="GO" id="GO:0016020">
    <property type="term" value="C:membrane"/>
    <property type="evidence" value="ECO:0007669"/>
    <property type="project" value="UniProtKB-SubCell"/>
</dbReference>
<dbReference type="Pfam" id="PF02096">
    <property type="entry name" value="60KD_IMP"/>
    <property type="match status" value="1"/>
</dbReference>
<feature type="non-terminal residue" evidence="3">
    <location>
        <position position="66"/>
    </location>
</feature>
<gene>
    <name evidence="3" type="ORF">NCTC10132_01317</name>
</gene>
<protein>
    <submittedName>
        <fullName evidence="3">Putative inner membrane protein translocase component YidC</fullName>
    </submittedName>
</protein>
<dbReference type="AlphaFoldDB" id="A0A3B0PTN1"/>
<name>A0A3B0PTN1_9BACT</name>
<dbReference type="InterPro" id="IPR028055">
    <property type="entry name" value="YidC/Oxa/ALB_C"/>
</dbReference>
<evidence type="ECO:0000256" key="1">
    <source>
        <dbReference type="RuleBase" id="RU003945"/>
    </source>
</evidence>